<keyword evidence="2" id="KW-1185">Reference proteome</keyword>
<dbReference type="Proteomes" id="UP001396334">
    <property type="component" value="Unassembled WGS sequence"/>
</dbReference>
<accession>A0ABR2QL38</accession>
<gene>
    <name evidence="1" type="ORF">V6N11_083125</name>
</gene>
<name>A0ABR2QL38_9ROSI</name>
<reference evidence="1 2" key="1">
    <citation type="journal article" date="2024" name="G3 (Bethesda)">
        <title>Genome assembly of Hibiscus sabdariffa L. provides insights into metabolisms of medicinal natural products.</title>
        <authorList>
            <person name="Kim T."/>
        </authorList>
    </citation>
    <scope>NUCLEOTIDE SEQUENCE [LARGE SCALE GENOMIC DNA]</scope>
    <source>
        <strain evidence="1">TK-2024</strain>
        <tissue evidence="1">Old leaves</tissue>
    </source>
</reference>
<comment type="caution">
    <text evidence="1">The sequence shown here is derived from an EMBL/GenBank/DDBJ whole genome shotgun (WGS) entry which is preliminary data.</text>
</comment>
<dbReference type="EMBL" id="JBBPBN010000036">
    <property type="protein sequence ID" value="KAK9001339.1"/>
    <property type="molecule type" value="Genomic_DNA"/>
</dbReference>
<sequence length="120" mass="12863">MEQLHLRKEPQVVQILATLNTFGNSRIMGNSGCGNSGMLDNSGFGSSTFGKDDIFGNSGLGSSGFPGTDSSKSRRAGTEIVLQLINDKVSSTKKVILLYGIGNWKTVRLSKCLVRKSVFC</sequence>
<organism evidence="1 2">
    <name type="scientific">Hibiscus sabdariffa</name>
    <name type="common">roselle</name>
    <dbReference type="NCBI Taxonomy" id="183260"/>
    <lineage>
        <taxon>Eukaryota</taxon>
        <taxon>Viridiplantae</taxon>
        <taxon>Streptophyta</taxon>
        <taxon>Embryophyta</taxon>
        <taxon>Tracheophyta</taxon>
        <taxon>Spermatophyta</taxon>
        <taxon>Magnoliopsida</taxon>
        <taxon>eudicotyledons</taxon>
        <taxon>Gunneridae</taxon>
        <taxon>Pentapetalae</taxon>
        <taxon>rosids</taxon>
        <taxon>malvids</taxon>
        <taxon>Malvales</taxon>
        <taxon>Malvaceae</taxon>
        <taxon>Malvoideae</taxon>
        <taxon>Hibiscus</taxon>
    </lineage>
</organism>
<evidence type="ECO:0000313" key="1">
    <source>
        <dbReference type="EMBL" id="KAK9001339.1"/>
    </source>
</evidence>
<proteinExistence type="predicted"/>
<protein>
    <submittedName>
        <fullName evidence="1">Uncharacterized protein</fullName>
    </submittedName>
</protein>
<evidence type="ECO:0000313" key="2">
    <source>
        <dbReference type="Proteomes" id="UP001396334"/>
    </source>
</evidence>